<evidence type="ECO:0000313" key="3">
    <source>
        <dbReference type="Proteomes" id="UP000703269"/>
    </source>
</evidence>
<organism evidence="2 3">
    <name type="scientific">Phanerochaete sordida</name>
    <dbReference type="NCBI Taxonomy" id="48140"/>
    <lineage>
        <taxon>Eukaryota</taxon>
        <taxon>Fungi</taxon>
        <taxon>Dikarya</taxon>
        <taxon>Basidiomycota</taxon>
        <taxon>Agaricomycotina</taxon>
        <taxon>Agaricomycetes</taxon>
        <taxon>Polyporales</taxon>
        <taxon>Phanerochaetaceae</taxon>
        <taxon>Phanerochaete</taxon>
    </lineage>
</organism>
<proteinExistence type="predicted"/>
<keyword evidence="3" id="KW-1185">Reference proteome</keyword>
<evidence type="ECO:0000313" key="2">
    <source>
        <dbReference type="EMBL" id="GJE94975.1"/>
    </source>
</evidence>
<keyword evidence="1" id="KW-0732">Signal</keyword>
<comment type="caution">
    <text evidence="2">The sequence shown here is derived from an EMBL/GenBank/DDBJ whole genome shotgun (WGS) entry which is preliminary data.</text>
</comment>
<name>A0A9P3LH50_9APHY</name>
<feature type="chain" id="PRO_5040253725" evidence="1">
    <location>
        <begin position="24"/>
        <end position="114"/>
    </location>
</feature>
<feature type="signal peptide" evidence="1">
    <location>
        <begin position="1"/>
        <end position="23"/>
    </location>
</feature>
<dbReference type="EMBL" id="BPQB01000044">
    <property type="protein sequence ID" value="GJE94975.1"/>
    <property type="molecule type" value="Genomic_DNA"/>
</dbReference>
<dbReference type="AlphaFoldDB" id="A0A9P3LH50"/>
<sequence>MRLTLFLCTVCVVLSVTLCGAKAASCNGELHLAPPPTTDPPTTTTENGKVSLRANILDAEDASSDSASGSRGMASLMDGVHSIRGMHSLVVALVYALRMRRLAQPAGSNALGFT</sequence>
<gene>
    <name evidence="2" type="ORF">PsYK624_111520</name>
</gene>
<dbReference type="Proteomes" id="UP000703269">
    <property type="component" value="Unassembled WGS sequence"/>
</dbReference>
<accession>A0A9P3LH50</accession>
<protein>
    <submittedName>
        <fullName evidence="2">Uncharacterized protein</fullName>
    </submittedName>
</protein>
<reference evidence="2 3" key="1">
    <citation type="submission" date="2021-08" db="EMBL/GenBank/DDBJ databases">
        <title>Draft Genome Sequence of Phanerochaete sordida strain YK-624.</title>
        <authorList>
            <person name="Mori T."/>
            <person name="Dohra H."/>
            <person name="Suzuki T."/>
            <person name="Kawagishi H."/>
            <person name="Hirai H."/>
        </authorList>
    </citation>
    <scope>NUCLEOTIDE SEQUENCE [LARGE SCALE GENOMIC DNA]</scope>
    <source>
        <strain evidence="2 3">YK-624</strain>
    </source>
</reference>
<evidence type="ECO:0000256" key="1">
    <source>
        <dbReference type="SAM" id="SignalP"/>
    </source>
</evidence>